<evidence type="ECO:0000256" key="1">
    <source>
        <dbReference type="SAM" id="Phobius"/>
    </source>
</evidence>
<keyword evidence="1" id="KW-0472">Membrane</keyword>
<accession>A0A9X1KXA1</accession>
<name>A0A9X1KXA1_9BACT</name>
<reference evidence="3" key="1">
    <citation type="submission" date="2021-09" db="EMBL/GenBank/DDBJ databases">
        <title>Fulvivirga sp. isolated from coastal sediment.</title>
        <authorList>
            <person name="Yu H."/>
        </authorList>
    </citation>
    <scope>NUCLEOTIDE SEQUENCE</scope>
    <source>
        <strain evidence="3">1062</strain>
    </source>
</reference>
<evidence type="ECO:0000313" key="2">
    <source>
        <dbReference type="EMBL" id="MCA6074488.1"/>
    </source>
</evidence>
<evidence type="ECO:0000313" key="5">
    <source>
        <dbReference type="Proteomes" id="UP001139409"/>
    </source>
</evidence>
<gene>
    <name evidence="2" type="ORF">LDX50_06390</name>
    <name evidence="3" type="ORF">LDX50_12360</name>
    <name evidence="4" type="ORF">LDX50_18080</name>
</gene>
<protein>
    <submittedName>
        <fullName evidence="3">Uncharacterized protein</fullName>
    </submittedName>
</protein>
<comment type="caution">
    <text evidence="3">The sequence shown here is derived from an EMBL/GenBank/DDBJ whole genome shotgun (WGS) entry which is preliminary data.</text>
</comment>
<evidence type="ECO:0000313" key="4">
    <source>
        <dbReference type="EMBL" id="MCA6076793.1"/>
    </source>
</evidence>
<feature type="transmembrane region" description="Helical" evidence="1">
    <location>
        <begin position="28"/>
        <end position="49"/>
    </location>
</feature>
<keyword evidence="5" id="KW-1185">Reference proteome</keyword>
<dbReference type="EMBL" id="JAIXNE010000003">
    <property type="protein sequence ID" value="MCA6075665.1"/>
    <property type="molecule type" value="Genomic_DNA"/>
</dbReference>
<sequence length="251" mass="29509">MPKLFRRVRQQILNAGLIRKPTTPTGKYIVYAAGEIFLVVVGILIALQINNWNENRKLQNEELKLLFDIKSNLETTLINLKTDTINNARDVRHYEKIEYFVKNDLPYADELDTAFGRFTFWNSPYITATAYNSLQSKGLDIIKNETLKNDIVNMYEVSSKVLTYDYDDTEWTLSQTVVLPFFSKHMRRLHEESLFLSRPNDFEALKKNDEFLNILSMLLRQRKRGIQYYKGAIISIEKLIHDIEMELNKRS</sequence>
<dbReference type="RefSeq" id="WP_225697605.1">
    <property type="nucleotide sequence ID" value="NZ_JAIXNE010000002.1"/>
</dbReference>
<dbReference type="AlphaFoldDB" id="A0A9X1KXA1"/>
<keyword evidence="1" id="KW-1133">Transmembrane helix</keyword>
<dbReference type="EMBL" id="JAIXNE010000002">
    <property type="protein sequence ID" value="MCA6074488.1"/>
    <property type="molecule type" value="Genomic_DNA"/>
</dbReference>
<evidence type="ECO:0000313" key="3">
    <source>
        <dbReference type="EMBL" id="MCA6075665.1"/>
    </source>
</evidence>
<dbReference type="Proteomes" id="UP001139409">
    <property type="component" value="Unassembled WGS sequence"/>
</dbReference>
<keyword evidence="1" id="KW-0812">Transmembrane</keyword>
<dbReference type="InterPro" id="IPR045749">
    <property type="entry name" value="DUF6090"/>
</dbReference>
<dbReference type="Pfam" id="PF19578">
    <property type="entry name" value="DUF6090"/>
    <property type="match status" value="1"/>
</dbReference>
<dbReference type="EMBL" id="JAIXNE010000004">
    <property type="protein sequence ID" value="MCA6076793.1"/>
    <property type="molecule type" value="Genomic_DNA"/>
</dbReference>
<proteinExistence type="predicted"/>
<organism evidence="3 5">
    <name type="scientific">Fulvivirga sedimenti</name>
    <dbReference type="NCBI Taxonomy" id="2879465"/>
    <lineage>
        <taxon>Bacteria</taxon>
        <taxon>Pseudomonadati</taxon>
        <taxon>Bacteroidota</taxon>
        <taxon>Cytophagia</taxon>
        <taxon>Cytophagales</taxon>
        <taxon>Fulvivirgaceae</taxon>
        <taxon>Fulvivirga</taxon>
    </lineage>
</organism>